<name>A0A106BL05_THIDE</name>
<dbReference type="EMBL" id="LDUG01000036">
    <property type="protein sequence ID" value="KVW94347.1"/>
    <property type="molecule type" value="Genomic_DNA"/>
</dbReference>
<dbReference type="InterPro" id="IPR001054">
    <property type="entry name" value="A/G_cyclase"/>
</dbReference>
<feature type="domain" description="Guanylate cyclase" evidence="8">
    <location>
        <begin position="484"/>
        <end position="616"/>
    </location>
</feature>
<evidence type="ECO:0000256" key="7">
    <source>
        <dbReference type="SAM" id="Phobius"/>
    </source>
</evidence>
<dbReference type="STRING" id="1123392.GCA_000376425_02955"/>
<dbReference type="SUPFAM" id="SSF55073">
    <property type="entry name" value="Nucleotide cyclase"/>
    <property type="match status" value="1"/>
</dbReference>
<organism evidence="9 10">
    <name type="scientific">Thiobacillus denitrificans</name>
    <dbReference type="NCBI Taxonomy" id="36861"/>
    <lineage>
        <taxon>Bacteria</taxon>
        <taxon>Pseudomonadati</taxon>
        <taxon>Pseudomonadota</taxon>
        <taxon>Betaproteobacteria</taxon>
        <taxon>Nitrosomonadales</taxon>
        <taxon>Thiobacillaceae</taxon>
        <taxon>Thiobacillus</taxon>
    </lineage>
</organism>
<gene>
    <name evidence="9" type="ORF">ABW22_13295</name>
</gene>
<keyword evidence="5 7" id="KW-1133">Transmembrane helix</keyword>
<evidence type="ECO:0000256" key="3">
    <source>
        <dbReference type="ARBA" id="ARBA00022475"/>
    </source>
</evidence>
<keyword evidence="4 7" id="KW-0812">Transmembrane</keyword>
<comment type="subcellular location">
    <subcellularLocation>
        <location evidence="1">Cell envelope</location>
    </subcellularLocation>
</comment>
<accession>A0A106BL05</accession>
<dbReference type="GO" id="GO:0030313">
    <property type="term" value="C:cell envelope"/>
    <property type="evidence" value="ECO:0007669"/>
    <property type="project" value="UniProtKB-SubCell"/>
</dbReference>
<evidence type="ECO:0000256" key="5">
    <source>
        <dbReference type="ARBA" id="ARBA00022989"/>
    </source>
</evidence>
<dbReference type="PATRIC" id="fig|36861.3.peg.2448"/>
<dbReference type="Gene3D" id="3.30.70.1230">
    <property type="entry name" value="Nucleotide cyclase"/>
    <property type="match status" value="1"/>
</dbReference>
<evidence type="ECO:0000313" key="9">
    <source>
        <dbReference type="EMBL" id="KVW94347.1"/>
    </source>
</evidence>
<dbReference type="InterPro" id="IPR050697">
    <property type="entry name" value="Adenylyl/Guanylyl_Cyclase_3/4"/>
</dbReference>
<dbReference type="PANTHER" id="PTHR43081:SF1">
    <property type="entry name" value="ADENYLATE CYCLASE, TERMINAL-DIFFERENTIATION SPECIFIC"/>
    <property type="match status" value="1"/>
</dbReference>
<dbReference type="FunFam" id="3.30.70.1230:FF:000016">
    <property type="entry name" value="Adenylate/guanylate cyclase domain-containing protein"/>
    <property type="match status" value="1"/>
</dbReference>
<evidence type="ECO:0000256" key="4">
    <source>
        <dbReference type="ARBA" id="ARBA00022692"/>
    </source>
</evidence>
<dbReference type="CDD" id="cd07302">
    <property type="entry name" value="CHD"/>
    <property type="match status" value="1"/>
</dbReference>
<dbReference type="SMART" id="SM01080">
    <property type="entry name" value="CHASE2"/>
    <property type="match status" value="1"/>
</dbReference>
<dbReference type="PROSITE" id="PS50125">
    <property type="entry name" value="GUANYLATE_CYCLASE_2"/>
    <property type="match status" value="1"/>
</dbReference>
<evidence type="ECO:0000256" key="6">
    <source>
        <dbReference type="ARBA" id="ARBA00023136"/>
    </source>
</evidence>
<dbReference type="Pfam" id="PF05226">
    <property type="entry name" value="CHASE2"/>
    <property type="match status" value="1"/>
</dbReference>
<evidence type="ECO:0000256" key="2">
    <source>
        <dbReference type="ARBA" id="ARBA00005381"/>
    </source>
</evidence>
<feature type="transmembrane region" description="Helical" evidence="7">
    <location>
        <begin position="395"/>
        <end position="417"/>
    </location>
</feature>
<sequence length="738" mass="79689">MKRVLSRLAQAGLSALFVLLIAAHVVGLIHIAPMQRAEAWLYDAWLIRTAPAGVDDRVAILDIDEASLKSLGRWPWSRDTLSTLVERLFDRYGVAAVGFDVVFAEPDTSSGLDTLKQLASSDLAGSRDFRAALEQLAPRLDYDARFARVLAERPLSLGYYFIPQGYGDAKTGMLPPPSLPAAAFGPLQPGTPPPTGYGANLAAFQQAAQGAGFFNMRADEDGTARQMNLVSLYDAGYYLALSASTLRVAFGGDPALAGIDRQSVLGRQYLSPWLEVGGIRVPLSADGTVHVPYRAGSPFPYLSAADVLAGKAPLEQLENRIVLLGSTAPGLADLRVTPFSNAFPGVEIHAHLIAGMLDGTIRATPPWADDARLAAVLLLGALLTAVLLRFGPTVGLAASMVLLALLLAAYGAAWSRFWVVPMAAPMLTLLGLYALNTAYGFFAATRSKRQITKLFGQYVPPELAAEMSQNPAHYTMEGQSRDMSVLFSDIRGFTNFSEKLPPAELAEVLNAYLSTMTRIVQQHRGTIDKYIGDAIMAFWNAPVDLADHATRAVQTALDMQAALAQLNQEFAARGWPDVKIGVGVNTGRMSVGNMGSEFRMAYTVMGDAVNLGSRLEGITKQYGVGILVTQTTVEADPVHAFMKVDDVRVKGKETPVAIYEPLGPKDGLADTVRQDAAEFEAAFARYQAQDWDAAEAALRALNARAPRTLYDIYLERIAHFREVPPSADWDGVFVYTTK</sequence>
<comment type="similarity">
    <text evidence="2">Belongs to the adenylyl cyclase class-3 family.</text>
</comment>
<dbReference type="GO" id="GO:0006171">
    <property type="term" value="P:cAMP biosynthetic process"/>
    <property type="evidence" value="ECO:0007669"/>
    <property type="project" value="TreeGrafter"/>
</dbReference>
<feature type="transmembrane region" description="Helical" evidence="7">
    <location>
        <begin position="371"/>
        <end position="388"/>
    </location>
</feature>
<proteinExistence type="inferred from homology"/>
<evidence type="ECO:0000256" key="1">
    <source>
        <dbReference type="ARBA" id="ARBA00004196"/>
    </source>
</evidence>
<keyword evidence="6 7" id="KW-0472">Membrane</keyword>
<dbReference type="RefSeq" id="WP_059757548.1">
    <property type="nucleotide sequence ID" value="NZ_LDUG01000036.1"/>
</dbReference>
<keyword evidence="10" id="KW-1185">Reference proteome</keyword>
<dbReference type="OrthoDB" id="9802500at2"/>
<evidence type="ECO:0000313" key="10">
    <source>
        <dbReference type="Proteomes" id="UP000064243"/>
    </source>
</evidence>
<dbReference type="AlphaFoldDB" id="A0A106BL05"/>
<dbReference type="Pfam" id="PF00211">
    <property type="entry name" value="Guanylate_cyc"/>
    <property type="match status" value="1"/>
</dbReference>
<dbReference type="SMART" id="SM00044">
    <property type="entry name" value="CYCc"/>
    <property type="match status" value="1"/>
</dbReference>
<keyword evidence="3" id="KW-1003">Cell membrane</keyword>
<evidence type="ECO:0000259" key="8">
    <source>
        <dbReference type="PROSITE" id="PS50125"/>
    </source>
</evidence>
<dbReference type="InterPro" id="IPR029787">
    <property type="entry name" value="Nucleotide_cyclase"/>
</dbReference>
<dbReference type="InterPro" id="IPR007890">
    <property type="entry name" value="CHASE2"/>
</dbReference>
<dbReference type="Proteomes" id="UP000064243">
    <property type="component" value="Unassembled WGS sequence"/>
</dbReference>
<comment type="caution">
    <text evidence="9">The sequence shown here is derived from an EMBL/GenBank/DDBJ whole genome shotgun (WGS) entry which is preliminary data.</text>
</comment>
<reference evidence="9 10" key="1">
    <citation type="journal article" date="2015" name="Appl. Environ. Microbiol.">
        <title>Aerobic and Anaerobic Thiosulfate Oxidation by a Cold-Adapted, Subglacial Chemoautotroph.</title>
        <authorList>
            <person name="Harrold Z.R."/>
            <person name="Skidmore M.L."/>
            <person name="Hamilton T.L."/>
            <person name="Desch L."/>
            <person name="Amada K."/>
            <person name="van Gelder W."/>
            <person name="Glover K."/>
            <person name="Roden E.E."/>
            <person name="Boyd E.S."/>
        </authorList>
    </citation>
    <scope>NUCLEOTIDE SEQUENCE [LARGE SCALE GENOMIC DNA]</scope>
    <source>
        <strain evidence="9 10">RG</strain>
    </source>
</reference>
<dbReference type="PANTHER" id="PTHR43081">
    <property type="entry name" value="ADENYLATE CYCLASE, TERMINAL-DIFFERENTIATION SPECIFIC-RELATED"/>
    <property type="match status" value="1"/>
</dbReference>
<feature type="transmembrane region" description="Helical" evidence="7">
    <location>
        <begin position="423"/>
        <end position="444"/>
    </location>
</feature>
<dbReference type="GO" id="GO:0035556">
    <property type="term" value="P:intracellular signal transduction"/>
    <property type="evidence" value="ECO:0007669"/>
    <property type="project" value="InterPro"/>
</dbReference>
<dbReference type="GO" id="GO:0004016">
    <property type="term" value="F:adenylate cyclase activity"/>
    <property type="evidence" value="ECO:0007669"/>
    <property type="project" value="UniProtKB-ARBA"/>
</dbReference>
<protein>
    <submittedName>
        <fullName evidence="9">Adenylyl cyclase class-3/4/guanylyl cyclase</fullName>
    </submittedName>
</protein>